<dbReference type="Proteomes" id="UP000522720">
    <property type="component" value="Unassembled WGS sequence"/>
</dbReference>
<evidence type="ECO:0000259" key="3">
    <source>
        <dbReference type="PROSITE" id="PS50977"/>
    </source>
</evidence>
<dbReference type="PROSITE" id="PS50977">
    <property type="entry name" value="HTH_TETR_2"/>
    <property type="match status" value="1"/>
</dbReference>
<accession>A0A7X6MYC5</accession>
<keyword evidence="5" id="KW-1185">Reference proteome</keyword>
<feature type="DNA-binding region" description="H-T-H motif" evidence="2">
    <location>
        <begin position="68"/>
        <end position="87"/>
    </location>
</feature>
<dbReference type="Gene3D" id="1.10.357.10">
    <property type="entry name" value="Tetracycline Repressor, domain 2"/>
    <property type="match status" value="1"/>
</dbReference>
<name>A0A7X6MYC5_9STRE</name>
<comment type="caution">
    <text evidence="4">The sequence shown here is derived from an EMBL/GenBank/DDBJ whole genome shotgun (WGS) entry which is preliminary data.</text>
</comment>
<dbReference type="AlphaFoldDB" id="A0A7X6MYC5"/>
<dbReference type="EMBL" id="JAAXPR010000003">
    <property type="protein sequence ID" value="NKZ19723.1"/>
    <property type="molecule type" value="Genomic_DNA"/>
</dbReference>
<evidence type="ECO:0000256" key="2">
    <source>
        <dbReference type="PROSITE-ProRule" id="PRU00335"/>
    </source>
</evidence>
<feature type="domain" description="HTH tetR-type" evidence="3">
    <location>
        <begin position="45"/>
        <end position="105"/>
    </location>
</feature>
<dbReference type="PANTHER" id="PTHR43479:SF11">
    <property type="entry name" value="ACREF_ENVCD OPERON REPRESSOR-RELATED"/>
    <property type="match status" value="1"/>
</dbReference>
<dbReference type="SUPFAM" id="SSF46689">
    <property type="entry name" value="Homeodomain-like"/>
    <property type="match status" value="1"/>
</dbReference>
<dbReference type="InterPro" id="IPR001647">
    <property type="entry name" value="HTH_TetR"/>
</dbReference>
<organism evidence="4 5">
    <name type="scientific">Streptococcus ovuberis</name>
    <dbReference type="NCBI Taxonomy" id="1936207"/>
    <lineage>
        <taxon>Bacteria</taxon>
        <taxon>Bacillati</taxon>
        <taxon>Bacillota</taxon>
        <taxon>Bacilli</taxon>
        <taxon>Lactobacillales</taxon>
        <taxon>Streptococcaceae</taxon>
        <taxon>Streptococcus</taxon>
    </lineage>
</organism>
<evidence type="ECO:0000256" key="1">
    <source>
        <dbReference type="ARBA" id="ARBA00023125"/>
    </source>
</evidence>
<dbReference type="InterPro" id="IPR050624">
    <property type="entry name" value="HTH-type_Tx_Regulator"/>
</dbReference>
<evidence type="ECO:0000313" key="4">
    <source>
        <dbReference type="EMBL" id="NKZ19723.1"/>
    </source>
</evidence>
<dbReference type="Pfam" id="PF00440">
    <property type="entry name" value="TetR_N"/>
    <property type="match status" value="1"/>
</dbReference>
<reference evidence="4 5" key="1">
    <citation type="submission" date="2020-04" db="EMBL/GenBank/DDBJ databases">
        <title>MicrobeNet Type strains.</title>
        <authorList>
            <person name="Nicholson A.C."/>
        </authorList>
    </citation>
    <scope>NUCLEOTIDE SEQUENCE [LARGE SCALE GENOMIC DNA]</scope>
    <source>
        <strain evidence="4 5">CCUG 69612</strain>
    </source>
</reference>
<sequence length="205" mass="24013">MTVQVYHRYCRITRKSLSAKTNQRRCAIVTKTLDYLRRSNEENHQLTKEAIETALLLLLEQKPLKKIAITELVERAGVARNSFYRNYSSKEDVLRIMLKERFAQLASTNVARFQESRQAGLLGLFQFIAADFRFYQLLLAEGLRELLEEEAYRYQPMAFEEPDQQTYYRNRFVAAGITRVICDWLGEKDPQSPEDMAELGNQMLK</sequence>
<dbReference type="InterPro" id="IPR009057">
    <property type="entry name" value="Homeodomain-like_sf"/>
</dbReference>
<proteinExistence type="predicted"/>
<gene>
    <name evidence="4" type="ORF">HF992_02480</name>
</gene>
<dbReference type="GO" id="GO:0003677">
    <property type="term" value="F:DNA binding"/>
    <property type="evidence" value="ECO:0007669"/>
    <property type="project" value="UniProtKB-UniRule"/>
</dbReference>
<protein>
    <submittedName>
        <fullName evidence="4">TetR/AcrR family transcriptional regulator</fullName>
    </submittedName>
</protein>
<dbReference type="PANTHER" id="PTHR43479">
    <property type="entry name" value="ACREF/ENVCD OPERON REPRESSOR-RELATED"/>
    <property type="match status" value="1"/>
</dbReference>
<dbReference type="InterPro" id="IPR039532">
    <property type="entry name" value="TetR_C_Firmicutes"/>
</dbReference>
<dbReference type="Pfam" id="PF14278">
    <property type="entry name" value="TetR_C_8"/>
    <property type="match status" value="1"/>
</dbReference>
<keyword evidence="1 2" id="KW-0238">DNA-binding</keyword>
<evidence type="ECO:0000313" key="5">
    <source>
        <dbReference type="Proteomes" id="UP000522720"/>
    </source>
</evidence>